<keyword evidence="1" id="KW-1133">Transmembrane helix</keyword>
<comment type="caution">
    <text evidence="2">The sequence shown here is derived from an EMBL/GenBank/DDBJ whole genome shotgun (WGS) entry which is preliminary data.</text>
</comment>
<dbReference type="EMBL" id="MU866085">
    <property type="protein sequence ID" value="KAK4181622.1"/>
    <property type="molecule type" value="Genomic_DNA"/>
</dbReference>
<organism evidence="2 3">
    <name type="scientific">Triangularia setosa</name>
    <dbReference type="NCBI Taxonomy" id="2587417"/>
    <lineage>
        <taxon>Eukaryota</taxon>
        <taxon>Fungi</taxon>
        <taxon>Dikarya</taxon>
        <taxon>Ascomycota</taxon>
        <taxon>Pezizomycotina</taxon>
        <taxon>Sordariomycetes</taxon>
        <taxon>Sordariomycetidae</taxon>
        <taxon>Sordariales</taxon>
        <taxon>Podosporaceae</taxon>
        <taxon>Triangularia</taxon>
    </lineage>
</organism>
<dbReference type="Proteomes" id="UP001302321">
    <property type="component" value="Unassembled WGS sequence"/>
</dbReference>
<gene>
    <name evidence="2" type="ORF">QBC36DRAFT_66577</name>
</gene>
<reference evidence="2" key="2">
    <citation type="submission" date="2023-05" db="EMBL/GenBank/DDBJ databases">
        <authorList>
            <consortium name="Lawrence Berkeley National Laboratory"/>
            <person name="Steindorff A."/>
            <person name="Hensen N."/>
            <person name="Bonometti L."/>
            <person name="Westerberg I."/>
            <person name="Brannstrom I.O."/>
            <person name="Guillou S."/>
            <person name="Cros-Aarteil S."/>
            <person name="Calhoun S."/>
            <person name="Haridas S."/>
            <person name="Kuo A."/>
            <person name="Mondo S."/>
            <person name="Pangilinan J."/>
            <person name="Riley R."/>
            <person name="Labutti K."/>
            <person name="Andreopoulos B."/>
            <person name="Lipzen A."/>
            <person name="Chen C."/>
            <person name="Yanf M."/>
            <person name="Daum C."/>
            <person name="Ng V."/>
            <person name="Clum A."/>
            <person name="Ohm R."/>
            <person name="Martin F."/>
            <person name="Silar P."/>
            <person name="Natvig D."/>
            <person name="Lalanne C."/>
            <person name="Gautier V."/>
            <person name="Ament-Velasquez S.L."/>
            <person name="Kruys A."/>
            <person name="Hutchinson M.I."/>
            <person name="Powell A.J."/>
            <person name="Barry K."/>
            <person name="Miller A.N."/>
            <person name="Grigoriev I.V."/>
            <person name="Debuchy R."/>
            <person name="Gladieux P."/>
            <person name="Thoren M.H."/>
            <person name="Johannesson H."/>
        </authorList>
    </citation>
    <scope>NUCLEOTIDE SEQUENCE</scope>
    <source>
        <strain evidence="2">CBS 892.96</strain>
    </source>
</reference>
<keyword evidence="1" id="KW-0812">Transmembrane</keyword>
<keyword evidence="3" id="KW-1185">Reference proteome</keyword>
<evidence type="ECO:0000313" key="2">
    <source>
        <dbReference type="EMBL" id="KAK4181622.1"/>
    </source>
</evidence>
<dbReference type="AlphaFoldDB" id="A0AAN6WK64"/>
<keyword evidence="1" id="KW-0472">Membrane</keyword>
<protein>
    <submittedName>
        <fullName evidence="2">Uncharacterized protein</fullName>
    </submittedName>
</protein>
<name>A0AAN6WK64_9PEZI</name>
<reference evidence="2" key="1">
    <citation type="journal article" date="2023" name="Mol. Phylogenet. Evol.">
        <title>Genome-scale phylogeny and comparative genomics of the fungal order Sordariales.</title>
        <authorList>
            <person name="Hensen N."/>
            <person name="Bonometti L."/>
            <person name="Westerberg I."/>
            <person name="Brannstrom I.O."/>
            <person name="Guillou S."/>
            <person name="Cros-Aarteil S."/>
            <person name="Calhoun S."/>
            <person name="Haridas S."/>
            <person name="Kuo A."/>
            <person name="Mondo S."/>
            <person name="Pangilinan J."/>
            <person name="Riley R."/>
            <person name="LaButti K."/>
            <person name="Andreopoulos B."/>
            <person name="Lipzen A."/>
            <person name="Chen C."/>
            <person name="Yan M."/>
            <person name="Daum C."/>
            <person name="Ng V."/>
            <person name="Clum A."/>
            <person name="Steindorff A."/>
            <person name="Ohm R.A."/>
            <person name="Martin F."/>
            <person name="Silar P."/>
            <person name="Natvig D.O."/>
            <person name="Lalanne C."/>
            <person name="Gautier V."/>
            <person name="Ament-Velasquez S.L."/>
            <person name="Kruys A."/>
            <person name="Hutchinson M.I."/>
            <person name="Powell A.J."/>
            <person name="Barry K."/>
            <person name="Miller A.N."/>
            <person name="Grigoriev I.V."/>
            <person name="Debuchy R."/>
            <person name="Gladieux P."/>
            <person name="Hiltunen Thoren M."/>
            <person name="Johannesson H."/>
        </authorList>
    </citation>
    <scope>NUCLEOTIDE SEQUENCE</scope>
    <source>
        <strain evidence="2">CBS 892.96</strain>
    </source>
</reference>
<evidence type="ECO:0000313" key="3">
    <source>
        <dbReference type="Proteomes" id="UP001302321"/>
    </source>
</evidence>
<sequence>MPGIAFVGVFPISRAAPPVPFHIPAGSRLLYVCHPLSDPFDPYQQAISRFSLFLVSFRSPFPAFWANSRRSTLVLRTASLFQFSLLEGQLVALFLSFLFTIFSFFSG</sequence>
<evidence type="ECO:0000256" key="1">
    <source>
        <dbReference type="SAM" id="Phobius"/>
    </source>
</evidence>
<proteinExistence type="predicted"/>
<feature type="transmembrane region" description="Helical" evidence="1">
    <location>
        <begin position="85"/>
        <end position="105"/>
    </location>
</feature>
<accession>A0AAN6WK64</accession>